<feature type="coiled-coil region" evidence="1">
    <location>
        <begin position="199"/>
        <end position="226"/>
    </location>
</feature>
<sequence length="227" mass="26485">MFLKLLYKINKYLATYIIFILFLRKIENKNREVFINSNLSLIKVLNSFENLETDKIEKQIDLELEIDMGESTNSDIFNHDNSKHSSNDLEAYLKADNNSTSEKLNVIPVIELDFGKRDSVSVDEKSETEVEPLNDNQVEFESCELVNPDNVGKLENEIAALMKNEKKLVRKLEQIEFTVNIYSKAFLSDSSMSNTIKFIKKYELVKKNYQKNCELLEKKKSDLEKYK</sequence>
<dbReference type="OrthoDB" id="343302at2759"/>
<evidence type="ECO:0000313" key="2">
    <source>
        <dbReference type="EMBL" id="OII75206.1"/>
    </source>
</evidence>
<dbReference type="RefSeq" id="XP_028876242.1">
    <property type="nucleotide sequence ID" value="XM_029020235.1"/>
</dbReference>
<reference evidence="2 3" key="1">
    <citation type="submission" date="2016-10" db="EMBL/GenBank/DDBJ databases">
        <title>Reductive evolution of mitochondrial metabolism and differential evolution of invasion-related proteins in Cryptosporidium.</title>
        <authorList>
            <person name="Liu S."/>
            <person name="Roellig D.M."/>
            <person name="Guo Y."/>
            <person name="Li N."/>
            <person name="Frace M.A."/>
            <person name="Tang K."/>
            <person name="Zhang L."/>
            <person name="Feng Y."/>
            <person name="Xiao L."/>
        </authorList>
    </citation>
    <scope>NUCLEOTIDE SEQUENCE [LARGE SCALE GENOMIC DNA]</scope>
    <source>
        <strain evidence="2">39726</strain>
    </source>
</reference>
<dbReference type="AlphaFoldDB" id="A0A1J4MM04"/>
<dbReference type="VEuPathDB" id="CryptoDB:cubi_03222"/>
<dbReference type="GeneID" id="39980014"/>
<evidence type="ECO:0000256" key="1">
    <source>
        <dbReference type="SAM" id="Coils"/>
    </source>
</evidence>
<dbReference type="EMBL" id="LRBP01000004">
    <property type="protein sequence ID" value="OII75206.1"/>
    <property type="molecule type" value="Genomic_DNA"/>
</dbReference>
<keyword evidence="1" id="KW-0175">Coiled coil</keyword>
<evidence type="ECO:0000313" key="3">
    <source>
        <dbReference type="Proteomes" id="UP000186176"/>
    </source>
</evidence>
<dbReference type="Proteomes" id="UP000186176">
    <property type="component" value="Unassembled WGS sequence"/>
</dbReference>
<organism evidence="2 3">
    <name type="scientific">Cryptosporidium ubiquitum</name>
    <dbReference type="NCBI Taxonomy" id="857276"/>
    <lineage>
        <taxon>Eukaryota</taxon>
        <taxon>Sar</taxon>
        <taxon>Alveolata</taxon>
        <taxon>Apicomplexa</taxon>
        <taxon>Conoidasida</taxon>
        <taxon>Coccidia</taxon>
        <taxon>Eucoccidiorida</taxon>
        <taxon>Eimeriorina</taxon>
        <taxon>Cryptosporidiidae</taxon>
        <taxon>Cryptosporidium</taxon>
    </lineage>
</organism>
<comment type="caution">
    <text evidence="2">The sequence shown here is derived from an EMBL/GenBank/DDBJ whole genome shotgun (WGS) entry which is preliminary data.</text>
</comment>
<accession>A0A1J4MM04</accession>
<keyword evidence="3" id="KW-1185">Reference proteome</keyword>
<name>A0A1J4MM04_9CRYT</name>
<protein>
    <submittedName>
        <fullName evidence="2">Uncharacterized protein</fullName>
    </submittedName>
</protein>
<proteinExistence type="predicted"/>
<gene>
    <name evidence="2" type="ORF">cubi_03222</name>
</gene>